<accession>A0A381VMX8</accession>
<reference evidence="4" key="1">
    <citation type="submission" date="2018-05" db="EMBL/GenBank/DDBJ databases">
        <authorList>
            <person name="Lanie J.A."/>
            <person name="Ng W.-L."/>
            <person name="Kazmierczak K.M."/>
            <person name="Andrzejewski T.M."/>
            <person name="Davidsen T.M."/>
            <person name="Wayne K.J."/>
            <person name="Tettelin H."/>
            <person name="Glass J.I."/>
            <person name="Rusch D."/>
            <person name="Podicherti R."/>
            <person name="Tsui H.-C.T."/>
            <person name="Winkler M.E."/>
        </authorList>
    </citation>
    <scope>NUCLEOTIDE SEQUENCE</scope>
</reference>
<feature type="transmembrane region" description="Helical" evidence="1">
    <location>
        <begin position="12"/>
        <end position="35"/>
    </location>
</feature>
<feature type="transmembrane region" description="Helical" evidence="1">
    <location>
        <begin position="134"/>
        <end position="154"/>
    </location>
</feature>
<feature type="transmembrane region" description="Helical" evidence="1">
    <location>
        <begin position="509"/>
        <end position="530"/>
    </location>
</feature>
<dbReference type="InterPro" id="IPR009936">
    <property type="entry name" value="DUF1468"/>
</dbReference>
<feature type="transmembrane region" description="Helical" evidence="1">
    <location>
        <begin position="465"/>
        <end position="488"/>
    </location>
</feature>
<keyword evidence="1" id="KW-1133">Transmembrane helix</keyword>
<feature type="transmembrane region" description="Helical" evidence="1">
    <location>
        <begin position="55"/>
        <end position="78"/>
    </location>
</feature>
<gene>
    <name evidence="4" type="ORF">METZ01_LOCUS94533</name>
</gene>
<evidence type="ECO:0000259" key="3">
    <source>
        <dbReference type="Pfam" id="PF07331"/>
    </source>
</evidence>
<feature type="transmembrane region" description="Helical" evidence="1">
    <location>
        <begin position="250"/>
        <end position="277"/>
    </location>
</feature>
<dbReference type="InterPro" id="IPR008075">
    <property type="entry name" value="LIMR"/>
</dbReference>
<keyword evidence="1" id="KW-0472">Membrane</keyword>
<feature type="transmembrane region" description="Helical" evidence="1">
    <location>
        <begin position="617"/>
        <end position="635"/>
    </location>
</feature>
<dbReference type="AlphaFoldDB" id="A0A381VMX8"/>
<feature type="transmembrane region" description="Helical" evidence="1">
    <location>
        <begin position="536"/>
        <end position="557"/>
    </location>
</feature>
<evidence type="ECO:0000313" key="4">
    <source>
        <dbReference type="EMBL" id="SVA41679.1"/>
    </source>
</evidence>
<dbReference type="PANTHER" id="PTHR35342:SF5">
    <property type="entry name" value="TRICARBOXYLIC TRANSPORT PROTEIN"/>
    <property type="match status" value="1"/>
</dbReference>
<dbReference type="EMBL" id="UINC01009288">
    <property type="protein sequence ID" value="SVA41679.1"/>
    <property type="molecule type" value="Genomic_DNA"/>
</dbReference>
<sequence>MEFIQFFGDVLTLEIMLVLVLATGAGLVLGAMPGLSPTMAVALLIPFTFHMDSATGLVLLGAVYTATVAGGAISGILVNIPGAPANIATVLDGHPLAKQGRASEALHYCFISSFIGGVIGVVVLIFFTPPLAELALAFGPAELFWIAIVGVTVIGSVGSKSVIKGLLSGAAGLWISTIGISPIFGEARFVFSDHVTGGVHVVAALIGLFAIPQVFQLMVTAREKNTGSLYSLESRRLIDSIRYNLRRFKALAVGTVSGVIVGIIPGAGGQIAGLVAYDQVRKFSDDPERFGKGEPDGVIAAESANNAMVGPSLVPLLTLGVPGSPTAAVLLGGLLINGLFPGPDLFTVHAQVTWTFIGSLLIAQGLMLVLGLGLSRTSSYWVMRVPSHYMAAAVTVLAVIGTYSIQNSYSDVLVMATLGALMYVVSRYGFSAAPMVLGIILGPIAEDNFQMGKMIAETGEGMFSYFFLGTINIVLVTLCLVSIVYSVLAEVKQRRRAGTAVDAGVDRSLAGGLGATVLSLIILGAALFSGSGEAFFFPRLLAVIMTGLSIVVLWDGIRSLRSSDAREGARWRDIGAGSTVILGYLIVLEVLGFYASSFIAFALIAFCYLPLRNQRSFLTLASVSVVFTGIVYLSFEHMLQVMTPRGILF</sequence>
<dbReference type="PANTHER" id="PTHR35342">
    <property type="entry name" value="TRICARBOXYLIC TRANSPORT PROTEIN"/>
    <property type="match status" value="1"/>
</dbReference>
<dbReference type="Pfam" id="PF07331">
    <property type="entry name" value="TctB"/>
    <property type="match status" value="1"/>
</dbReference>
<name>A0A381VMX8_9ZZZZ</name>
<feature type="transmembrane region" description="Helical" evidence="1">
    <location>
        <begin position="105"/>
        <end position="128"/>
    </location>
</feature>
<protein>
    <submittedName>
        <fullName evidence="4">Uncharacterized protein</fullName>
    </submittedName>
</protein>
<feature type="transmembrane region" description="Helical" evidence="1">
    <location>
        <begin position="352"/>
        <end position="374"/>
    </location>
</feature>
<dbReference type="InterPro" id="IPR002823">
    <property type="entry name" value="DUF112_TM"/>
</dbReference>
<feature type="transmembrane region" description="Helical" evidence="1">
    <location>
        <begin position="197"/>
        <end position="215"/>
    </location>
</feature>
<feature type="transmembrane region" description="Helical" evidence="1">
    <location>
        <begin position="578"/>
        <end position="611"/>
    </location>
</feature>
<feature type="transmembrane region" description="Helical" evidence="1">
    <location>
        <begin position="386"/>
        <end position="405"/>
    </location>
</feature>
<feature type="transmembrane region" description="Helical" evidence="1">
    <location>
        <begin position="316"/>
        <end position="340"/>
    </location>
</feature>
<evidence type="ECO:0000259" key="2">
    <source>
        <dbReference type="Pfam" id="PF01970"/>
    </source>
</evidence>
<dbReference type="Pfam" id="PF01970">
    <property type="entry name" value="TctA"/>
    <property type="match status" value="1"/>
</dbReference>
<organism evidence="4">
    <name type="scientific">marine metagenome</name>
    <dbReference type="NCBI Taxonomy" id="408172"/>
    <lineage>
        <taxon>unclassified sequences</taxon>
        <taxon>metagenomes</taxon>
        <taxon>ecological metagenomes</taxon>
    </lineage>
</organism>
<feature type="transmembrane region" description="Helical" evidence="1">
    <location>
        <begin position="412"/>
        <end position="445"/>
    </location>
</feature>
<feature type="transmembrane region" description="Helical" evidence="1">
    <location>
        <begin position="166"/>
        <end position="185"/>
    </location>
</feature>
<feature type="domain" description="DUF1468" evidence="3">
    <location>
        <begin position="520"/>
        <end position="644"/>
    </location>
</feature>
<dbReference type="PRINTS" id="PR01692">
    <property type="entry name" value="LIPOCALINIMR"/>
</dbReference>
<proteinExistence type="predicted"/>
<keyword evidence="1" id="KW-0812">Transmembrane</keyword>
<feature type="domain" description="DUF112" evidence="2">
    <location>
        <begin position="17"/>
        <end position="437"/>
    </location>
</feature>
<evidence type="ECO:0000256" key="1">
    <source>
        <dbReference type="SAM" id="Phobius"/>
    </source>
</evidence>